<accession>A0AAQ4D3H5</accession>
<dbReference type="PROSITE" id="PS51885">
    <property type="entry name" value="NEPRILYSIN"/>
    <property type="match status" value="1"/>
</dbReference>
<organism evidence="5 6">
    <name type="scientific">Amblyomma americanum</name>
    <name type="common">Lone star tick</name>
    <dbReference type="NCBI Taxonomy" id="6943"/>
    <lineage>
        <taxon>Eukaryota</taxon>
        <taxon>Metazoa</taxon>
        <taxon>Ecdysozoa</taxon>
        <taxon>Arthropoda</taxon>
        <taxon>Chelicerata</taxon>
        <taxon>Arachnida</taxon>
        <taxon>Acari</taxon>
        <taxon>Parasitiformes</taxon>
        <taxon>Ixodida</taxon>
        <taxon>Ixodoidea</taxon>
        <taxon>Ixodidae</taxon>
        <taxon>Amblyomminae</taxon>
        <taxon>Amblyomma</taxon>
    </lineage>
</organism>
<keyword evidence="3" id="KW-1133">Transmembrane helix</keyword>
<dbReference type="InterPro" id="IPR000718">
    <property type="entry name" value="Peptidase_M13"/>
</dbReference>
<sequence length="779" mass="86770">MDPPAGHLDLQTKASKDTKGSASNNSRDASQHSTTTYRDPEESAETTLDTALQSLEASNEASRAVHEPAADGAKHLIFKPSAERSQRKSISCSPSSRLVQRSSRLSFGGAVLLSLLVLSATVVFAFRQLRYMMHADEGEPCGTDDCLLHAKYLKGRLNATSDPCLSLYAYVCGSPSSAGSSNAIVEDEVMRLYSDDLKRDAQGAVATEKGHSLSSSGGRGDDFMAPHKESNAFRLCLDRSSKQPEPLREFMKERGIPWPEKPDAGDLVVTTTEVLDVLLDLTLNWKVSLWFDLSVTSADPKSVRLQFQEPGPLVLLRRRQLREMEEKKGDYAKLVRDVAAFLSEGDSSVLTDADVGLLHEDDVALRSKLDRLNDEDGEDELFTLKKMQTSAINVTVPSLLALLRKHLSSSYSLTLSSTVLIFDNNLLYVVFLFLSQLPARRIFDLVGWTFAYTYVWIVNPDFEQFSFAPSADGHKTEAGTRSLCFLAVHESFGLLRIMYNFGARFDSNDTAKASEVVQGVIQALVEQVRRSRIISDVSKETAVRKIDMSNDSGLPEGFTDIANLDSLCEKLPYNYSSFYEAWLSTRDSKLRAVPANLVLSGRYRWRTEKVHYLHSTNTLLTRIAAFYPTLYFPHGSVSMSYAGLGFQVSENIAKAITGRGRAIDDTGAKRFWWSAQDTCLWDHAKSSQEKEAIRWRFALRLATEAMGNHAVDPFVKLKSLEYMSGKQTFYASFCSHFCDEPDGEVVCNAAMLEEGFKSAFHCGSWWSRFAKRESECLVL</sequence>
<comment type="similarity">
    <text evidence="1">Belongs to the peptidase M13 family.</text>
</comment>
<dbReference type="GO" id="GO:0004222">
    <property type="term" value="F:metalloendopeptidase activity"/>
    <property type="evidence" value="ECO:0007669"/>
    <property type="project" value="InterPro"/>
</dbReference>
<feature type="compositionally biased region" description="Polar residues" evidence="2">
    <location>
        <begin position="20"/>
        <end position="37"/>
    </location>
</feature>
<dbReference type="PANTHER" id="PTHR11733">
    <property type="entry name" value="ZINC METALLOPROTEASE FAMILY M13 NEPRILYSIN-RELATED"/>
    <property type="match status" value="1"/>
</dbReference>
<dbReference type="InterPro" id="IPR024079">
    <property type="entry name" value="MetalloPept_cat_dom_sf"/>
</dbReference>
<comment type="caution">
    <text evidence="5">The sequence shown here is derived from an EMBL/GenBank/DDBJ whole genome shotgun (WGS) entry which is preliminary data.</text>
</comment>
<dbReference type="AlphaFoldDB" id="A0AAQ4D3H5"/>
<evidence type="ECO:0000256" key="2">
    <source>
        <dbReference type="SAM" id="MobiDB-lite"/>
    </source>
</evidence>
<keyword evidence="3" id="KW-0812">Transmembrane</keyword>
<evidence type="ECO:0000256" key="1">
    <source>
        <dbReference type="ARBA" id="ARBA00007357"/>
    </source>
</evidence>
<dbReference type="Gene3D" id="1.10.1380.10">
    <property type="entry name" value="Neutral endopeptidase , domain2"/>
    <property type="match status" value="1"/>
</dbReference>
<dbReference type="GO" id="GO:0016485">
    <property type="term" value="P:protein processing"/>
    <property type="evidence" value="ECO:0007669"/>
    <property type="project" value="TreeGrafter"/>
</dbReference>
<evidence type="ECO:0000313" key="5">
    <source>
        <dbReference type="EMBL" id="KAK8757015.1"/>
    </source>
</evidence>
<feature type="domain" description="Peptidase M13 N-terminal" evidence="4">
    <location>
        <begin position="163"/>
        <end position="547"/>
    </location>
</feature>
<keyword evidence="3" id="KW-0472">Membrane</keyword>
<dbReference type="InterPro" id="IPR008753">
    <property type="entry name" value="Peptidase_M13_N"/>
</dbReference>
<dbReference type="SUPFAM" id="SSF55486">
    <property type="entry name" value="Metalloproteases ('zincins'), catalytic domain"/>
    <property type="match status" value="1"/>
</dbReference>
<evidence type="ECO:0000256" key="3">
    <source>
        <dbReference type="SAM" id="Phobius"/>
    </source>
</evidence>
<name>A0AAQ4D3H5_AMBAM</name>
<evidence type="ECO:0000313" key="6">
    <source>
        <dbReference type="Proteomes" id="UP001321473"/>
    </source>
</evidence>
<dbReference type="InterPro" id="IPR042089">
    <property type="entry name" value="Peptidase_M13_dom_2"/>
</dbReference>
<dbReference type="Gene3D" id="3.40.390.10">
    <property type="entry name" value="Collagenase (Catalytic Domain)"/>
    <property type="match status" value="1"/>
</dbReference>
<dbReference type="GO" id="GO:0005886">
    <property type="term" value="C:plasma membrane"/>
    <property type="evidence" value="ECO:0007669"/>
    <property type="project" value="TreeGrafter"/>
</dbReference>
<protein>
    <recommendedName>
        <fullName evidence="4">Peptidase M13 N-terminal domain-containing protein</fullName>
    </recommendedName>
</protein>
<proteinExistence type="inferred from homology"/>
<feature type="region of interest" description="Disordered" evidence="2">
    <location>
        <begin position="1"/>
        <end position="82"/>
    </location>
</feature>
<gene>
    <name evidence="5" type="ORF">V5799_000285</name>
</gene>
<dbReference type="Proteomes" id="UP001321473">
    <property type="component" value="Unassembled WGS sequence"/>
</dbReference>
<dbReference type="PANTHER" id="PTHR11733:SF241">
    <property type="entry name" value="GH26575P-RELATED"/>
    <property type="match status" value="1"/>
</dbReference>
<keyword evidence="6" id="KW-1185">Reference proteome</keyword>
<dbReference type="Pfam" id="PF05649">
    <property type="entry name" value="Peptidase_M13_N"/>
    <property type="match status" value="1"/>
</dbReference>
<feature type="compositionally biased region" description="Basic and acidic residues" evidence="2">
    <location>
        <begin position="63"/>
        <end position="74"/>
    </location>
</feature>
<evidence type="ECO:0000259" key="4">
    <source>
        <dbReference type="Pfam" id="PF05649"/>
    </source>
</evidence>
<reference evidence="5 6" key="1">
    <citation type="journal article" date="2023" name="Arcadia Sci">
        <title>De novo assembly of a long-read Amblyomma americanum tick genome.</title>
        <authorList>
            <person name="Chou S."/>
            <person name="Poskanzer K.E."/>
            <person name="Rollins M."/>
            <person name="Thuy-Boun P.S."/>
        </authorList>
    </citation>
    <scope>NUCLEOTIDE SEQUENCE [LARGE SCALE GENOMIC DNA]</scope>
    <source>
        <strain evidence="5">F_SG_1</strain>
        <tissue evidence="5">Salivary glands</tissue>
    </source>
</reference>
<dbReference type="EMBL" id="JARKHS020035672">
    <property type="protein sequence ID" value="KAK8757015.1"/>
    <property type="molecule type" value="Genomic_DNA"/>
</dbReference>
<feature type="compositionally biased region" description="Polar residues" evidence="2">
    <location>
        <begin position="45"/>
        <end position="61"/>
    </location>
</feature>
<feature type="transmembrane region" description="Helical" evidence="3">
    <location>
        <begin position="105"/>
        <end position="126"/>
    </location>
</feature>